<gene>
    <name evidence="1" type="ORF">ABIF29_000187</name>
</gene>
<accession>A0ABV4EQH9</accession>
<dbReference type="RefSeq" id="WP_016846659.1">
    <property type="nucleotide sequence ID" value="NZ_CP126027.1"/>
</dbReference>
<reference evidence="1 2" key="1">
    <citation type="submission" date="2024-07" db="EMBL/GenBank/DDBJ databases">
        <title>Genomic Encyclopedia of Type Strains, Phase V (KMG-V): Genome sequencing to study the core and pangenomes of soil and plant-associated prokaryotes.</title>
        <authorList>
            <person name="Whitman W."/>
        </authorList>
    </citation>
    <scope>NUCLEOTIDE SEQUENCE [LARGE SCALE GENOMIC DNA]</scope>
    <source>
        <strain evidence="1 2">USDA 415</strain>
    </source>
</reference>
<comment type="caution">
    <text evidence="1">The sequence shown here is derived from an EMBL/GenBank/DDBJ whole genome shotgun (WGS) entry which is preliminary data.</text>
</comment>
<dbReference type="Proteomes" id="UP001565471">
    <property type="component" value="Unassembled WGS sequence"/>
</dbReference>
<sequence length="85" mass="9689">MAVTWDTIKAYFTDMDVDHMKHVSANWPKVLDLHDEASVLYYATQVHASVASGRMPIGEPRWTPKMVADFLDWWQSQVPGAMPIV</sequence>
<name>A0ABV4EQH9_BRAEL</name>
<protein>
    <submittedName>
        <fullName evidence="1">Uncharacterized protein</fullName>
    </submittedName>
</protein>
<organism evidence="1 2">
    <name type="scientific">Bradyrhizobium elkanii</name>
    <dbReference type="NCBI Taxonomy" id="29448"/>
    <lineage>
        <taxon>Bacteria</taxon>
        <taxon>Pseudomonadati</taxon>
        <taxon>Pseudomonadota</taxon>
        <taxon>Alphaproteobacteria</taxon>
        <taxon>Hyphomicrobiales</taxon>
        <taxon>Nitrobacteraceae</taxon>
        <taxon>Bradyrhizobium</taxon>
    </lineage>
</organism>
<dbReference type="EMBL" id="JBGBZA010000001">
    <property type="protein sequence ID" value="MEY9313388.1"/>
    <property type="molecule type" value="Genomic_DNA"/>
</dbReference>
<keyword evidence="2" id="KW-1185">Reference proteome</keyword>
<evidence type="ECO:0000313" key="1">
    <source>
        <dbReference type="EMBL" id="MEY9313388.1"/>
    </source>
</evidence>
<proteinExistence type="predicted"/>
<evidence type="ECO:0000313" key="2">
    <source>
        <dbReference type="Proteomes" id="UP001565471"/>
    </source>
</evidence>